<accession>A0A3E2W065</accession>
<keyword evidence="1" id="KW-1133">Transmembrane helix</keyword>
<dbReference type="Proteomes" id="UP000260025">
    <property type="component" value="Unassembled WGS sequence"/>
</dbReference>
<dbReference type="EMBL" id="QVEV01000005">
    <property type="protein sequence ID" value="RGC17324.1"/>
    <property type="molecule type" value="Genomic_DNA"/>
</dbReference>
<dbReference type="RefSeq" id="WP_117442360.1">
    <property type="nucleotide sequence ID" value="NZ_JAJFEN010000007.1"/>
</dbReference>
<evidence type="ECO:0000256" key="1">
    <source>
        <dbReference type="SAM" id="Phobius"/>
    </source>
</evidence>
<organism evidence="2 3">
    <name type="scientific">Clostridium innocuum</name>
    <dbReference type="NCBI Taxonomy" id="1522"/>
    <lineage>
        <taxon>Bacteria</taxon>
        <taxon>Bacillati</taxon>
        <taxon>Bacillota</taxon>
        <taxon>Clostridia</taxon>
        <taxon>Eubacteriales</taxon>
        <taxon>Clostridiaceae</taxon>
        <taxon>Clostridium</taxon>
    </lineage>
</organism>
<proteinExistence type="predicted"/>
<evidence type="ECO:0000313" key="3">
    <source>
        <dbReference type="Proteomes" id="UP000260025"/>
    </source>
</evidence>
<name>A0A3E2W065_CLOIN</name>
<dbReference type="InterPro" id="IPR011055">
    <property type="entry name" value="Dup_hybrid_motif"/>
</dbReference>
<feature type="transmembrane region" description="Helical" evidence="1">
    <location>
        <begin position="34"/>
        <end position="54"/>
    </location>
</feature>
<comment type="caution">
    <text evidence="2">The sequence shown here is derived from an EMBL/GenBank/DDBJ whole genome shotgun (WGS) entry which is preliminary data.</text>
</comment>
<evidence type="ECO:0000313" key="2">
    <source>
        <dbReference type="EMBL" id="RGC17324.1"/>
    </source>
</evidence>
<gene>
    <name evidence="2" type="ORF">DXA38_05685</name>
</gene>
<dbReference type="OrthoDB" id="1644706at2"/>
<dbReference type="Gene3D" id="2.70.70.10">
    <property type="entry name" value="Glucose Permease (Domain IIA)"/>
    <property type="match status" value="1"/>
</dbReference>
<dbReference type="AlphaFoldDB" id="A0A3E2W065"/>
<dbReference type="CDD" id="cd12797">
    <property type="entry name" value="M23_peptidase"/>
    <property type="match status" value="1"/>
</dbReference>
<reference evidence="2 3" key="1">
    <citation type="submission" date="2018-08" db="EMBL/GenBank/DDBJ databases">
        <title>A genome reference for cultivated species of the human gut microbiota.</title>
        <authorList>
            <person name="Zou Y."/>
            <person name="Xue W."/>
            <person name="Luo G."/>
        </authorList>
    </citation>
    <scope>NUCLEOTIDE SEQUENCE [LARGE SCALE GENOMIC DNA]</scope>
    <source>
        <strain evidence="2 3">OF01-2LB</strain>
    </source>
</reference>
<keyword evidence="1" id="KW-0472">Membrane</keyword>
<protein>
    <submittedName>
        <fullName evidence="2">M23 family peptidase</fullName>
    </submittedName>
</protein>
<keyword evidence="1" id="KW-0812">Transmembrane</keyword>
<sequence length="191" mass="21673">MDDLRRVRKRIRGRRFDGAGAQEQKQRPFILFRMIYHVVMLMMCICVVVLALLLNQKLNLVKMPAVIQQLNLEDLGSWLPFESWFSLKDEAVSTSPVYTLLKDDHYSNGTNQARNGYAGIVLHVQKQADKKSSVTIKQDNGVVVTYGNLNEVKVKQDDRILKEAVLGTADSYVTINALKDNEKIKVSDAFS</sequence>